<feature type="domain" description="AB hydrolase-1" evidence="2">
    <location>
        <begin position="69"/>
        <end position="321"/>
    </location>
</feature>
<dbReference type="SUPFAM" id="SSF53474">
    <property type="entry name" value="alpha/beta-Hydrolases"/>
    <property type="match status" value="1"/>
</dbReference>
<dbReference type="GO" id="GO:0046503">
    <property type="term" value="P:glycerolipid catabolic process"/>
    <property type="evidence" value="ECO:0007669"/>
    <property type="project" value="TreeGrafter"/>
</dbReference>
<dbReference type="Gene3D" id="3.40.50.1820">
    <property type="entry name" value="alpha/beta hydrolase"/>
    <property type="match status" value="1"/>
</dbReference>
<dbReference type="PANTHER" id="PTHR43433:SF5">
    <property type="entry name" value="AB HYDROLASE-1 DOMAIN-CONTAINING PROTEIN"/>
    <property type="match status" value="1"/>
</dbReference>
<keyword evidence="3" id="KW-0378">Hydrolase</keyword>
<reference evidence="3 4" key="1">
    <citation type="submission" date="2017-07" db="EMBL/GenBank/DDBJ databases">
        <title>Complete Genome Sequence of the cosmetic ferment Vitreoscilla filiformis (ATCC15551).</title>
        <authorList>
            <person name="Contreras S."/>
            <person name="Sagory-Zalkind P."/>
            <person name="Blanquart H."/>
            <person name="Iltis A."/>
            <person name="Morand S.C."/>
        </authorList>
    </citation>
    <scope>NUCLEOTIDE SEQUENCE [LARGE SCALE GENOMIC DNA]</scope>
    <source>
        <strain evidence="3 4">ATCC 15551</strain>
        <plasmid evidence="4">Plasmid pvf1</plasmid>
    </source>
</reference>
<accession>A0A221KJP4</accession>
<dbReference type="Pfam" id="PF00561">
    <property type="entry name" value="Abhydrolase_1"/>
    <property type="match status" value="1"/>
</dbReference>
<dbReference type="PANTHER" id="PTHR43433">
    <property type="entry name" value="HYDROLASE, ALPHA/BETA FOLD FAMILY PROTEIN"/>
    <property type="match status" value="1"/>
</dbReference>
<dbReference type="InterPro" id="IPR050471">
    <property type="entry name" value="AB_hydrolase"/>
</dbReference>
<geneLocation type="plasmid" evidence="4">
    <name>pvf1</name>
</geneLocation>
<evidence type="ECO:0000313" key="3">
    <source>
        <dbReference type="EMBL" id="ASM79238.1"/>
    </source>
</evidence>
<evidence type="ECO:0000313" key="4">
    <source>
        <dbReference type="Proteomes" id="UP000199729"/>
    </source>
</evidence>
<evidence type="ECO:0000256" key="1">
    <source>
        <dbReference type="SAM" id="MobiDB-lite"/>
    </source>
</evidence>
<dbReference type="RefSeq" id="WP_232476732.1">
    <property type="nucleotide sequence ID" value="NZ_CP022424.1"/>
</dbReference>
<feature type="region of interest" description="Disordered" evidence="1">
    <location>
        <begin position="1"/>
        <end position="22"/>
    </location>
</feature>
<dbReference type="InterPro" id="IPR029058">
    <property type="entry name" value="AB_hydrolase_fold"/>
</dbReference>
<keyword evidence="4" id="KW-1185">Reference proteome</keyword>
<protein>
    <submittedName>
        <fullName evidence="3">Alpha/beta hydrolase</fullName>
    </submittedName>
</protein>
<feature type="compositionally biased region" description="Polar residues" evidence="1">
    <location>
        <begin position="1"/>
        <end position="10"/>
    </location>
</feature>
<dbReference type="KEGG" id="vff:VITFI_CDS3461"/>
<organism evidence="3 4">
    <name type="scientific">Vitreoscilla filiformis</name>
    <dbReference type="NCBI Taxonomy" id="63"/>
    <lineage>
        <taxon>Bacteria</taxon>
        <taxon>Pseudomonadati</taxon>
        <taxon>Pseudomonadota</taxon>
        <taxon>Betaproteobacteria</taxon>
        <taxon>Neisseriales</taxon>
        <taxon>Neisseriaceae</taxon>
        <taxon>Vitreoscilla</taxon>
    </lineage>
</organism>
<proteinExistence type="predicted"/>
<dbReference type="GO" id="GO:0004806">
    <property type="term" value="F:triacylglycerol lipase activity"/>
    <property type="evidence" value="ECO:0007669"/>
    <property type="project" value="TreeGrafter"/>
</dbReference>
<keyword evidence="3" id="KW-0614">Plasmid</keyword>
<dbReference type="EMBL" id="CP022424">
    <property type="protein sequence ID" value="ASM79238.1"/>
    <property type="molecule type" value="Genomic_DNA"/>
</dbReference>
<dbReference type="Proteomes" id="UP000199729">
    <property type="component" value="Plasmid pVF1"/>
</dbReference>
<dbReference type="AlphaFoldDB" id="A0A221KJP4"/>
<evidence type="ECO:0000259" key="2">
    <source>
        <dbReference type="Pfam" id="PF00561"/>
    </source>
</evidence>
<dbReference type="InterPro" id="IPR000073">
    <property type="entry name" value="AB_hydrolase_1"/>
</dbReference>
<name>A0A221KJP4_VITFI</name>
<gene>
    <name evidence="3" type="ORF">VITFI_CDS3461</name>
</gene>
<sequence>MDKHSPSISSAAAAEERLEPAEETCFADTPTMSKPSHTHRPVHAQRVQNLHANGVTLHVVRDGPPTAEPLLLIPGFAMQLTDWPRGLIDQLVEAGFHVIRFDLRDMGLSESMDSHGQAGLVQAVLWRTFGASAMVPYTLADLADDAAALLTALEVPSAHVCGVSMGGMVAQHLVARHPQRVRSLTLMMTTTGSPWVPRASPLLLSRLQMEPPSWNQSEALVQHFVNLYSAIGSPGFPEPTHELRERVEAGLKRSYRPQALSRQMAAVVSDGDCTPLLRTIHVPTVVIHGSDDVMVPVGAGRDLARRIPGAIYDEIPGLGHDFPRALWPRFVRNIAQVARQARQRPASP</sequence>